<evidence type="ECO:0000256" key="1">
    <source>
        <dbReference type="SAM" id="MobiDB-lite"/>
    </source>
</evidence>
<feature type="chain" id="PRO_5045480012" description="Lipoprotein" evidence="2">
    <location>
        <begin position="22"/>
        <end position="370"/>
    </location>
</feature>
<protein>
    <recommendedName>
        <fullName evidence="5">Lipoprotein</fullName>
    </recommendedName>
</protein>
<dbReference type="RefSeq" id="WP_196206445.1">
    <property type="nucleotide sequence ID" value="NZ_JADPUN010000407.1"/>
</dbReference>
<evidence type="ECO:0000313" key="3">
    <source>
        <dbReference type="EMBL" id="MBF9134978.1"/>
    </source>
</evidence>
<comment type="caution">
    <text evidence="3">The sequence shown here is derived from an EMBL/GenBank/DDBJ whole genome shotgun (WGS) entry which is preliminary data.</text>
</comment>
<accession>A0ABS0H9Y6</accession>
<feature type="region of interest" description="Disordered" evidence="1">
    <location>
        <begin position="175"/>
        <end position="206"/>
    </location>
</feature>
<feature type="compositionally biased region" description="Pro residues" evidence="1">
    <location>
        <begin position="186"/>
        <end position="197"/>
    </location>
</feature>
<feature type="signal peptide" evidence="2">
    <location>
        <begin position="1"/>
        <end position="21"/>
    </location>
</feature>
<evidence type="ECO:0000313" key="4">
    <source>
        <dbReference type="Proteomes" id="UP000638560"/>
    </source>
</evidence>
<name>A0ABS0H9Y6_9ACTN</name>
<reference evidence="3 4" key="1">
    <citation type="submission" date="2020-11" db="EMBL/GenBank/DDBJ databases">
        <title>A novel isolate from a Black sea contaminated sediment with potential to produce alkanes: Plantactinospora alkalitolerans sp. nov.</title>
        <authorList>
            <person name="Carro L."/>
            <person name="Veyisoglu A."/>
            <person name="Guven K."/>
            <person name="Schumann P."/>
            <person name="Klenk H.-P."/>
            <person name="Sahin N."/>
        </authorList>
    </citation>
    <scope>NUCLEOTIDE SEQUENCE [LARGE SCALE GENOMIC DNA]</scope>
    <source>
        <strain evidence="3 4">S1510</strain>
    </source>
</reference>
<gene>
    <name evidence="3" type="ORF">I0C86_39560</name>
</gene>
<dbReference type="EMBL" id="JADPUN010000407">
    <property type="protein sequence ID" value="MBF9134978.1"/>
    <property type="molecule type" value="Genomic_DNA"/>
</dbReference>
<evidence type="ECO:0000256" key="2">
    <source>
        <dbReference type="SAM" id="SignalP"/>
    </source>
</evidence>
<proteinExistence type="predicted"/>
<dbReference type="PROSITE" id="PS51257">
    <property type="entry name" value="PROKAR_LIPOPROTEIN"/>
    <property type="match status" value="1"/>
</dbReference>
<organism evidence="3 4">
    <name type="scientific">Plantactinospora alkalitolerans</name>
    <dbReference type="NCBI Taxonomy" id="2789879"/>
    <lineage>
        <taxon>Bacteria</taxon>
        <taxon>Bacillati</taxon>
        <taxon>Actinomycetota</taxon>
        <taxon>Actinomycetes</taxon>
        <taxon>Micromonosporales</taxon>
        <taxon>Micromonosporaceae</taxon>
        <taxon>Plantactinospora</taxon>
    </lineage>
</organism>
<sequence>MRRLGAILMVLALTGGLVACGADEDAGPPPVPDTFVVEGTSRLSDPFGDVELESWEFPYFAVLTGTEYAVALSRYAVATELNEEAIHELHLRGDTRNPPWRAGKGREFLLVHLIEPKDRKSPTSTRFPTAAVLVDGQARQLGETAVRPNAIIVVSVPTGADATLAVTEAGQTQSISLRTGKLVGPSPKPTTPKPTTPSPSSQPAVGPVLAGKARLADYVAVPGHGPGLGWDALIDVSIEVEVRPHDEERGQAPAGALWAHVEVKLSGNPTYVTFNIDLPRSLTIRTAGGQVLRIPAGTKMRMPNFLMVPGVVPDPTLTVPDTWSMLFQVPKKTRKLSVTYRTRGNAIDSKGKKVTFNRRESLNSGTITLK</sequence>
<dbReference type="Proteomes" id="UP000638560">
    <property type="component" value="Unassembled WGS sequence"/>
</dbReference>
<keyword evidence="2" id="KW-0732">Signal</keyword>
<keyword evidence="4" id="KW-1185">Reference proteome</keyword>
<evidence type="ECO:0008006" key="5">
    <source>
        <dbReference type="Google" id="ProtNLM"/>
    </source>
</evidence>